<name>A0A6J5YLK1_9ZZZZ</name>
<protein>
    <submittedName>
        <fullName evidence="2">Unannotated protein</fullName>
    </submittedName>
</protein>
<evidence type="ECO:0000256" key="1">
    <source>
        <dbReference type="SAM" id="MobiDB-lite"/>
    </source>
</evidence>
<accession>A0A6J5YLK1</accession>
<evidence type="ECO:0000313" key="3">
    <source>
        <dbReference type="EMBL" id="CAB4926180.1"/>
    </source>
</evidence>
<proteinExistence type="predicted"/>
<dbReference type="EMBL" id="CAFBNC010000011">
    <property type="protein sequence ID" value="CAB4926180.1"/>
    <property type="molecule type" value="Genomic_DNA"/>
</dbReference>
<evidence type="ECO:0000313" key="2">
    <source>
        <dbReference type="EMBL" id="CAB4324588.1"/>
    </source>
</evidence>
<dbReference type="EMBL" id="CAEMXZ010000175">
    <property type="protein sequence ID" value="CAB4324588.1"/>
    <property type="molecule type" value="Genomic_DNA"/>
</dbReference>
<reference evidence="2" key="1">
    <citation type="submission" date="2020-05" db="EMBL/GenBank/DDBJ databases">
        <authorList>
            <person name="Chiriac C."/>
            <person name="Salcher M."/>
            <person name="Ghai R."/>
            <person name="Kavagutti S V."/>
        </authorList>
    </citation>
    <scope>NUCLEOTIDE SEQUENCE</scope>
</reference>
<feature type="compositionally biased region" description="Low complexity" evidence="1">
    <location>
        <begin position="113"/>
        <end position="143"/>
    </location>
</feature>
<gene>
    <name evidence="2" type="ORF">UFOPK1392_02363</name>
    <name evidence="3" type="ORF">UFOPK3733_00387</name>
</gene>
<organism evidence="2">
    <name type="scientific">freshwater metagenome</name>
    <dbReference type="NCBI Taxonomy" id="449393"/>
    <lineage>
        <taxon>unclassified sequences</taxon>
        <taxon>metagenomes</taxon>
        <taxon>ecological metagenomes</taxon>
    </lineage>
</organism>
<feature type="region of interest" description="Disordered" evidence="1">
    <location>
        <begin position="112"/>
        <end position="143"/>
    </location>
</feature>
<dbReference type="AlphaFoldDB" id="A0A6J5YLK1"/>
<sequence>MAVALVGMLGLTGCNQDNTPKEYGTLTQQNFLELCTNHYYDNTDDTLAQTDRTIAADVTTPTNDQCQCQYDVFSSQMPIADFTDLNSELKSNPEEAWSTVPASITDALTGCMSAPSAPESSAPVDAATSTTVATAEPATTVAP</sequence>